<dbReference type="AlphaFoldDB" id="A0A2U9TAS5"/>
<dbReference type="Pfam" id="PF01794">
    <property type="entry name" value="Ferric_reduct"/>
    <property type="match status" value="1"/>
</dbReference>
<feature type="transmembrane region" description="Helical" evidence="5">
    <location>
        <begin position="152"/>
        <end position="172"/>
    </location>
</feature>
<dbReference type="KEGG" id="lmb:C9I47_1961"/>
<feature type="transmembrane region" description="Helical" evidence="5">
    <location>
        <begin position="178"/>
        <end position="197"/>
    </location>
</feature>
<evidence type="ECO:0000256" key="5">
    <source>
        <dbReference type="SAM" id="Phobius"/>
    </source>
</evidence>
<keyword evidence="2 5" id="KW-0812">Transmembrane</keyword>
<evidence type="ECO:0000259" key="6">
    <source>
        <dbReference type="Pfam" id="PF01794"/>
    </source>
</evidence>
<evidence type="ECO:0000256" key="4">
    <source>
        <dbReference type="ARBA" id="ARBA00023136"/>
    </source>
</evidence>
<name>A0A2U9TAS5_9GAMM</name>
<dbReference type="EMBL" id="CP029843">
    <property type="protein sequence ID" value="AWV07648.1"/>
    <property type="molecule type" value="Genomic_DNA"/>
</dbReference>
<reference evidence="7 8" key="1">
    <citation type="submission" date="2018-05" db="EMBL/GenBank/DDBJ databases">
        <title>The complete genome of Lysobacter maris HZ9B, a marine bacterium antagonistic against terrestrial plant pathogens.</title>
        <authorList>
            <person name="Zhang X.-Q."/>
        </authorList>
    </citation>
    <scope>NUCLEOTIDE SEQUENCE [LARGE SCALE GENOMIC DNA]</scope>
    <source>
        <strain evidence="7 8">HZ9B</strain>
    </source>
</reference>
<evidence type="ECO:0000256" key="1">
    <source>
        <dbReference type="ARBA" id="ARBA00004141"/>
    </source>
</evidence>
<feature type="transmembrane region" description="Helical" evidence="5">
    <location>
        <begin position="35"/>
        <end position="58"/>
    </location>
</feature>
<feature type="domain" description="Ferric oxidoreductase" evidence="6">
    <location>
        <begin position="43"/>
        <end position="164"/>
    </location>
</feature>
<evidence type="ECO:0000313" key="8">
    <source>
        <dbReference type="Proteomes" id="UP000249447"/>
    </source>
</evidence>
<evidence type="ECO:0000313" key="7">
    <source>
        <dbReference type="EMBL" id="AWV07648.1"/>
    </source>
</evidence>
<keyword evidence="3 5" id="KW-1133">Transmembrane helix</keyword>
<evidence type="ECO:0000256" key="2">
    <source>
        <dbReference type="ARBA" id="ARBA00022692"/>
    </source>
</evidence>
<feature type="transmembrane region" description="Helical" evidence="5">
    <location>
        <begin position="79"/>
        <end position="98"/>
    </location>
</feature>
<keyword evidence="8" id="KW-1185">Reference proteome</keyword>
<accession>A0A2U9TAS5</accession>
<feature type="transmembrane region" description="Helical" evidence="5">
    <location>
        <begin position="118"/>
        <end position="140"/>
    </location>
</feature>
<sequence length="227" mass="25115">MVFAAVLLAPVVVWLVSVGNPLDYLDHTLPPGQALYVTSKFAALLALSCFWAQCLLALARRTPVLNGIPPAPLKLHRRLGCATLVLVLAHVGLFFVAASLRGGVPAWSLLLPNFGQGYYNAFVSLGLLAFWCLLLVAYAGWRVSRGRQRWKLVHMLWFVVFTLVFLHAYAIGSESRFGAMRYVLLFVATSLVAASWSRLRVAMKGRRPAIEQPAGVALEQVRERERV</sequence>
<dbReference type="Proteomes" id="UP000249447">
    <property type="component" value="Chromosome"/>
</dbReference>
<proteinExistence type="predicted"/>
<protein>
    <recommendedName>
        <fullName evidence="6">Ferric oxidoreductase domain-containing protein</fullName>
    </recommendedName>
</protein>
<gene>
    <name evidence="7" type="ORF">C9I47_1961</name>
</gene>
<dbReference type="InterPro" id="IPR013130">
    <property type="entry name" value="Fe3_Rdtase_TM_dom"/>
</dbReference>
<comment type="subcellular location">
    <subcellularLocation>
        <location evidence="1">Membrane</location>
        <topology evidence="1">Multi-pass membrane protein</topology>
    </subcellularLocation>
</comment>
<evidence type="ECO:0000256" key="3">
    <source>
        <dbReference type="ARBA" id="ARBA00022989"/>
    </source>
</evidence>
<keyword evidence="4 5" id="KW-0472">Membrane</keyword>
<dbReference type="GO" id="GO:0016020">
    <property type="term" value="C:membrane"/>
    <property type="evidence" value="ECO:0007669"/>
    <property type="project" value="UniProtKB-SubCell"/>
</dbReference>
<organism evidence="7 8">
    <name type="scientific">Marilutibacter maris</name>
    <dbReference type="NCBI Taxonomy" id="1605891"/>
    <lineage>
        <taxon>Bacteria</taxon>
        <taxon>Pseudomonadati</taxon>
        <taxon>Pseudomonadota</taxon>
        <taxon>Gammaproteobacteria</taxon>
        <taxon>Lysobacterales</taxon>
        <taxon>Lysobacteraceae</taxon>
        <taxon>Marilutibacter</taxon>
    </lineage>
</organism>